<sequence length="132" mass="14818">MLTDKELKTLNEQVYQVDPNYKSKSQKVYTNKADDELKERERNRIRIADNTLKVISVRNGKWGFQGMAVAPVKGGYVDYSQVTVVAAGTDPSQPIDLLEALDAATDIGSLQESSAEQFVQDIMENHPNWKIT</sequence>
<evidence type="ECO:0000313" key="2">
    <source>
        <dbReference type="Proteomes" id="UP001565283"/>
    </source>
</evidence>
<organism evidence="1 2">
    <name type="scientific">Lactococcus ileimucosae</name>
    <dbReference type="NCBI Taxonomy" id="2941329"/>
    <lineage>
        <taxon>Bacteria</taxon>
        <taxon>Bacillati</taxon>
        <taxon>Bacillota</taxon>
        <taxon>Bacilli</taxon>
        <taxon>Lactobacillales</taxon>
        <taxon>Streptococcaceae</taxon>
        <taxon>Lactococcus</taxon>
    </lineage>
</organism>
<dbReference type="Proteomes" id="UP001565283">
    <property type="component" value="Unassembled WGS sequence"/>
</dbReference>
<protein>
    <submittedName>
        <fullName evidence="1">Uncharacterized protein</fullName>
    </submittedName>
</protein>
<reference evidence="1 2" key="1">
    <citation type="submission" date="2024-03" db="EMBL/GenBank/DDBJ databases">
        <title>Mouse gut bacterial collection (mGBC) of GemPharmatech.</title>
        <authorList>
            <person name="He Y."/>
            <person name="Dong L."/>
            <person name="Wu D."/>
            <person name="Gao X."/>
            <person name="Lin Z."/>
        </authorList>
    </citation>
    <scope>NUCLEOTIDE SEQUENCE [LARGE SCALE GENOMIC DNA]</scope>
    <source>
        <strain evidence="1 2">61-15</strain>
    </source>
</reference>
<keyword evidence="2" id="KW-1185">Reference proteome</keyword>
<evidence type="ECO:0000313" key="1">
    <source>
        <dbReference type="EMBL" id="MEY8444598.1"/>
    </source>
</evidence>
<proteinExistence type="predicted"/>
<gene>
    <name evidence="1" type="ORF">AALA52_10240</name>
</gene>
<comment type="caution">
    <text evidence="1">The sequence shown here is derived from an EMBL/GenBank/DDBJ whole genome shotgun (WGS) entry which is preliminary data.</text>
</comment>
<name>A0ABV4D4Y6_9LACT</name>
<feature type="non-terminal residue" evidence="1">
    <location>
        <position position="132"/>
    </location>
</feature>
<accession>A0ABV4D4Y6</accession>
<dbReference type="EMBL" id="JBCLSH010000087">
    <property type="protein sequence ID" value="MEY8444598.1"/>
    <property type="molecule type" value="Genomic_DNA"/>
</dbReference>